<gene>
    <name evidence="5" type="ORF">FA14DRAFT_47929</name>
</gene>
<dbReference type="InParanoid" id="A0A316VK12"/>
<dbReference type="InterPro" id="IPR020845">
    <property type="entry name" value="AMP-binding_CS"/>
</dbReference>
<dbReference type="RefSeq" id="XP_025356147.1">
    <property type="nucleotide sequence ID" value="XM_025502401.1"/>
</dbReference>
<dbReference type="InterPro" id="IPR000873">
    <property type="entry name" value="AMP-dep_synth/lig_dom"/>
</dbReference>
<dbReference type="GO" id="GO:0005783">
    <property type="term" value="C:endoplasmic reticulum"/>
    <property type="evidence" value="ECO:0007669"/>
    <property type="project" value="TreeGrafter"/>
</dbReference>
<keyword evidence="6" id="KW-1185">Reference proteome</keyword>
<organism evidence="5 6">
    <name type="scientific">Meira miltonrushii</name>
    <dbReference type="NCBI Taxonomy" id="1280837"/>
    <lineage>
        <taxon>Eukaryota</taxon>
        <taxon>Fungi</taxon>
        <taxon>Dikarya</taxon>
        <taxon>Basidiomycota</taxon>
        <taxon>Ustilaginomycotina</taxon>
        <taxon>Exobasidiomycetes</taxon>
        <taxon>Exobasidiales</taxon>
        <taxon>Brachybasidiaceae</taxon>
        <taxon>Meira</taxon>
    </lineage>
</organism>
<dbReference type="Gene3D" id="3.40.50.12780">
    <property type="entry name" value="N-terminal domain of ligase-like"/>
    <property type="match status" value="1"/>
</dbReference>
<sequence>MGHSELPAPVTEFDLDKQSVPVPGSDAPGFSHIYQSALHAGLQTTETNYDLFAVGRQKSGDKPCLGYRPWDASIGDFKKEYQWITYNQVEEFRTAIGSAVTKLQKDGKLGDGVGMTNFTCAFWSQNRPEFQIFDQSNYAYSRHTVALYESYDRETASYILDHSEARVCFTTASHLADLLSVSEQTPKLKAIILIETNGPIPVRPGELKTNQLARQWAASKGITLLSWDEALDLGRKNIVAHIPPKDANELSSFCYTSGTTGKPKAAKVSHGELSLCAAGMALFSGLTGEERVLSFLPLAHIFGRLAEATFLRGGWQIGYFNGDVTRLVEDMQILKPTMLFCVPRVLNRIAALISAQMEGPGLKARLLRTAVEAKIANHDRDGSVTHAFYDRVVFRKVRAVLGGNLKTMISGSAPLRPDVLKLLRVAFSIDFREGYGQTENAGYCLCMLPNDKKLGSCGPALPGVQIRLKDCPELGYTANDKPYPRGELLSRGQSVFPGYYKDEEKTKETLDSDGWLHSGDVAQIDEAGRVYIIDRVKNLLKLSQGEYVAIENVEGKLSAVKQLMQLWLYGDSMQSHLVAVAVPEPDTFAPFASNILGQKIAPTDAKAIESACNDEKVTKAILQELMIHGKKIGLKGFEIPRALKLRSEPFSPENGFLTPTQKMKRPEARQKLQKELDALYAQPPAEINNSGKL</sequence>
<name>A0A316VK12_9BASI</name>
<feature type="region of interest" description="Disordered" evidence="3">
    <location>
        <begin position="650"/>
        <end position="693"/>
    </location>
</feature>
<reference evidence="5 6" key="1">
    <citation type="journal article" date="2018" name="Mol. Biol. Evol.">
        <title>Broad Genomic Sampling Reveals a Smut Pathogenic Ancestry of the Fungal Clade Ustilaginomycotina.</title>
        <authorList>
            <person name="Kijpornyongpan T."/>
            <person name="Mondo S.J."/>
            <person name="Barry K."/>
            <person name="Sandor L."/>
            <person name="Lee J."/>
            <person name="Lipzen A."/>
            <person name="Pangilinan J."/>
            <person name="LaButti K."/>
            <person name="Hainaut M."/>
            <person name="Henrissat B."/>
            <person name="Grigoriev I.V."/>
            <person name="Spatafora J.W."/>
            <person name="Aime M.C."/>
        </authorList>
    </citation>
    <scope>NUCLEOTIDE SEQUENCE [LARGE SCALE GENOMIC DNA]</scope>
    <source>
        <strain evidence="5 6">MCA 3882</strain>
    </source>
</reference>
<dbReference type="GO" id="GO:0004467">
    <property type="term" value="F:long-chain fatty acid-CoA ligase activity"/>
    <property type="evidence" value="ECO:0007669"/>
    <property type="project" value="TreeGrafter"/>
</dbReference>
<dbReference type="PANTHER" id="PTHR43272:SF33">
    <property type="entry name" value="AMP-BINDING DOMAIN-CONTAINING PROTEIN-RELATED"/>
    <property type="match status" value="1"/>
</dbReference>
<dbReference type="EMBL" id="KZ819603">
    <property type="protein sequence ID" value="PWN35845.1"/>
    <property type="molecule type" value="Genomic_DNA"/>
</dbReference>
<evidence type="ECO:0000313" key="6">
    <source>
        <dbReference type="Proteomes" id="UP000245771"/>
    </source>
</evidence>
<keyword evidence="2" id="KW-0067">ATP-binding</keyword>
<dbReference type="InterPro" id="IPR042099">
    <property type="entry name" value="ANL_N_sf"/>
</dbReference>
<keyword evidence="1" id="KW-0547">Nucleotide-binding</keyword>
<feature type="domain" description="AMP-dependent synthetase/ligase" evidence="4">
    <location>
        <begin position="60"/>
        <end position="500"/>
    </location>
</feature>
<dbReference type="PROSITE" id="PS00455">
    <property type="entry name" value="AMP_BINDING"/>
    <property type="match status" value="1"/>
</dbReference>
<evidence type="ECO:0000256" key="2">
    <source>
        <dbReference type="ARBA" id="ARBA00022840"/>
    </source>
</evidence>
<feature type="compositionally biased region" description="Basic and acidic residues" evidence="3">
    <location>
        <begin position="664"/>
        <end position="677"/>
    </location>
</feature>
<protein>
    <submittedName>
        <fullName evidence="5">Acetyl-CoA synthetase-like protein</fullName>
    </submittedName>
</protein>
<evidence type="ECO:0000256" key="1">
    <source>
        <dbReference type="ARBA" id="ARBA00022741"/>
    </source>
</evidence>
<dbReference type="STRING" id="1280837.A0A316VK12"/>
<dbReference type="SUPFAM" id="SSF56801">
    <property type="entry name" value="Acetyl-CoA synthetase-like"/>
    <property type="match status" value="1"/>
</dbReference>
<dbReference type="PANTHER" id="PTHR43272">
    <property type="entry name" value="LONG-CHAIN-FATTY-ACID--COA LIGASE"/>
    <property type="match status" value="1"/>
</dbReference>
<accession>A0A316VK12</accession>
<dbReference type="Pfam" id="PF00501">
    <property type="entry name" value="AMP-binding"/>
    <property type="match status" value="1"/>
</dbReference>
<evidence type="ECO:0000256" key="3">
    <source>
        <dbReference type="SAM" id="MobiDB-lite"/>
    </source>
</evidence>
<proteinExistence type="predicted"/>
<evidence type="ECO:0000313" key="5">
    <source>
        <dbReference type="EMBL" id="PWN35845.1"/>
    </source>
</evidence>
<dbReference type="GeneID" id="37024182"/>
<dbReference type="GO" id="GO:0016020">
    <property type="term" value="C:membrane"/>
    <property type="evidence" value="ECO:0007669"/>
    <property type="project" value="TreeGrafter"/>
</dbReference>
<dbReference type="GO" id="GO:0005524">
    <property type="term" value="F:ATP binding"/>
    <property type="evidence" value="ECO:0007669"/>
    <property type="project" value="UniProtKB-KW"/>
</dbReference>
<dbReference type="OrthoDB" id="1700726at2759"/>
<dbReference type="Proteomes" id="UP000245771">
    <property type="component" value="Unassembled WGS sequence"/>
</dbReference>
<evidence type="ECO:0000259" key="4">
    <source>
        <dbReference type="Pfam" id="PF00501"/>
    </source>
</evidence>
<dbReference type="AlphaFoldDB" id="A0A316VK12"/>